<dbReference type="SUPFAM" id="SSF53474">
    <property type="entry name" value="alpha/beta-Hydrolases"/>
    <property type="match status" value="1"/>
</dbReference>
<dbReference type="PRINTS" id="PR00111">
    <property type="entry name" value="ABHYDROLASE"/>
</dbReference>
<evidence type="ECO:0000259" key="1">
    <source>
        <dbReference type="Pfam" id="PF00561"/>
    </source>
</evidence>
<evidence type="ECO:0000313" key="2">
    <source>
        <dbReference type="EMBL" id="CAB4932440.1"/>
    </source>
</evidence>
<dbReference type="InterPro" id="IPR029058">
    <property type="entry name" value="AB_hydrolase_fold"/>
</dbReference>
<dbReference type="AlphaFoldDB" id="A0A6J7INM4"/>
<protein>
    <submittedName>
        <fullName evidence="2">Unannotated protein</fullName>
    </submittedName>
</protein>
<name>A0A6J7INM4_9ZZZZ</name>
<dbReference type="Pfam" id="PF00561">
    <property type="entry name" value="Abhydrolase_1"/>
    <property type="match status" value="1"/>
</dbReference>
<sequence>MESPSNFQGIPIVFLHGLGVDASCWDPVIEVLPEFECVAIDLPGHGKAPLVGPVPTVADFAAHVMTEATRLGLSRMILVGTSLGGLVAQHIAATAPDRVVRLVLVDTVATYPEVVRQQWRDRAVTARSIGMESIVAPTLETWFTAEAREAQLPVVAYVADKVRGMNPEGYAQACEVLETADTRALLVDISAPTLVICGTNDLPPFLAAVPEFEETITHTEVVWLAGKHGVSLEASSTFASTLREALRA</sequence>
<dbReference type="InterPro" id="IPR050266">
    <property type="entry name" value="AB_hydrolase_sf"/>
</dbReference>
<dbReference type="Gene3D" id="3.40.50.1820">
    <property type="entry name" value="alpha/beta hydrolase"/>
    <property type="match status" value="1"/>
</dbReference>
<dbReference type="InterPro" id="IPR000073">
    <property type="entry name" value="AB_hydrolase_1"/>
</dbReference>
<accession>A0A6J7INM4</accession>
<organism evidence="2">
    <name type="scientific">freshwater metagenome</name>
    <dbReference type="NCBI Taxonomy" id="449393"/>
    <lineage>
        <taxon>unclassified sequences</taxon>
        <taxon>metagenomes</taxon>
        <taxon>ecological metagenomes</taxon>
    </lineage>
</organism>
<gene>
    <name evidence="2" type="ORF">UFOPK3610_02003</name>
</gene>
<dbReference type="PANTHER" id="PTHR43798">
    <property type="entry name" value="MONOACYLGLYCEROL LIPASE"/>
    <property type="match status" value="1"/>
</dbReference>
<dbReference type="EMBL" id="CAFBMR010000154">
    <property type="protein sequence ID" value="CAB4932440.1"/>
    <property type="molecule type" value="Genomic_DNA"/>
</dbReference>
<reference evidence="2" key="1">
    <citation type="submission" date="2020-05" db="EMBL/GenBank/DDBJ databases">
        <authorList>
            <person name="Chiriac C."/>
            <person name="Salcher M."/>
            <person name="Ghai R."/>
            <person name="Kavagutti S V."/>
        </authorList>
    </citation>
    <scope>NUCLEOTIDE SEQUENCE</scope>
</reference>
<feature type="domain" description="AB hydrolase-1" evidence="1">
    <location>
        <begin position="11"/>
        <end position="233"/>
    </location>
</feature>
<proteinExistence type="predicted"/>